<dbReference type="Pfam" id="PF07989">
    <property type="entry name" value="Cnn_1N"/>
    <property type="match status" value="1"/>
</dbReference>
<evidence type="ECO:0000256" key="2">
    <source>
        <dbReference type="ARBA" id="ARBA00022490"/>
    </source>
</evidence>
<dbReference type="GO" id="GO:0005737">
    <property type="term" value="C:cytoplasm"/>
    <property type="evidence" value="ECO:0007669"/>
    <property type="project" value="UniProtKB-SubCell"/>
</dbReference>
<keyword evidence="2" id="KW-0963">Cytoplasm</keyword>
<dbReference type="PANTHER" id="PTHR23159:SF31">
    <property type="entry name" value="CENTROSOME-ASSOCIATED PROTEIN CEP250 ISOFORM X1"/>
    <property type="match status" value="1"/>
</dbReference>
<dbReference type="GO" id="GO:0005815">
    <property type="term" value="C:microtubule organizing center"/>
    <property type="evidence" value="ECO:0007669"/>
    <property type="project" value="InterPro"/>
</dbReference>
<evidence type="ECO:0000256" key="3">
    <source>
        <dbReference type="SAM" id="Coils"/>
    </source>
</evidence>
<dbReference type="Proteomes" id="UP000559256">
    <property type="component" value="Unassembled WGS sequence"/>
</dbReference>
<feature type="region of interest" description="Disordered" evidence="4">
    <location>
        <begin position="547"/>
        <end position="567"/>
    </location>
</feature>
<dbReference type="SUPFAM" id="SSF57997">
    <property type="entry name" value="Tropomyosin"/>
    <property type="match status" value="1"/>
</dbReference>
<feature type="domain" description="Centrosomin N-terminal motif 1" evidence="5">
    <location>
        <begin position="159"/>
        <end position="232"/>
    </location>
</feature>
<accession>A0A8H5FTP6</accession>
<dbReference type="OrthoDB" id="10255000at2759"/>
<sequence>MAFPDSSLHSIANGDFSLASLPPDMSTPPRPSARVPSSSSQTTAPSSVAISTPSPPASSLGFGFRRNKNKGDATGIGVISSSSLSRRYSSEEGADADADADESLGVGLDTPAAEKSLKWGEGISSLDTPVASRTNSAVKSKSGANRTKTTPGSKGTTLTLRDQEKHIDSLNKENFNLKLRVHFLEERLASLAPEEMDAALKQNISLKIETHSRGREIKRLKKLLLELERELERLQNQRTSSAGVAAVSRNRERELEEKLEEREREIRELRRRRSSTGTGADAAALREAEERNVELEEQLENAKSLLEDNLAEIERLQDIVERQEANGNLSTDGDKSRRVNALREENTDLLNQLDDHRQAFSQLEDERADLLDEIESLRLTIDQLNQKLEADSVERNHERSESRLMMLEEREEREGLEDDMNALKDRLAATLIELQQREDEIERKDRAVEELMGDHEKMVAQVEDEWRGEVEEARQREEELRDVLLERETESKDLRLHISELEAGTNNLHDKFEAALAHLEQDSEAKDQEIESLNQAMEKLSEQIYNLEDDNDRLKEESDRIREEEEAERDRLEALAAALKEKLSSLKSQLEEMTDAYETCSQEIHAHRSRQEELASHVESLVTELERERLSRERLENELDEADKEHDIQLRSERRALEAKESALQSSLNDLARSQSLLNQREEDLDQVQQALQTLEAESKKAGETHSTARFSLQLEVDRLKRDLERLEDELSRARKELDDKESKSRDRDGALDKLHAENRDLASQLAAQTQARLNISEKLDSVQASLKAAEGEIGGFKSKIAELEMRLSKDQRSLLSAESQYRDQLTERNTLLLTIYQYMDKILGVDKTPKKGGQAETKPFTNFSVFHDNLITRLKALSQIQLDFDKRSKEIEGRFTEKLNDMRKQLENRWKQIDKFETSVKAYAETKTAWRRKFSAKEGELEALKTTNNELAAQLSGMKRPGQADPMELRSASTRAVNAERRLNNAQNQLLATEEKIATLNQKSVLADAKWEARVKEYEARLKAAEEKVKRERQGGKERALELENQLKSLQRQLELAQKRSRQLSEVIDFNDVNGSPNSTSSK</sequence>
<feature type="compositionally biased region" description="Basic and acidic residues" evidence="4">
    <location>
        <begin position="552"/>
        <end position="567"/>
    </location>
</feature>
<dbReference type="PANTHER" id="PTHR23159">
    <property type="entry name" value="CENTROSOMAL PROTEIN 2"/>
    <property type="match status" value="1"/>
</dbReference>
<reference evidence="6 7" key="1">
    <citation type="journal article" date="2020" name="ISME J.">
        <title>Uncovering the hidden diversity of litter-decomposition mechanisms in mushroom-forming fungi.</title>
        <authorList>
            <person name="Floudas D."/>
            <person name="Bentzer J."/>
            <person name="Ahren D."/>
            <person name="Johansson T."/>
            <person name="Persson P."/>
            <person name="Tunlid A."/>
        </authorList>
    </citation>
    <scope>NUCLEOTIDE SEQUENCE [LARGE SCALE GENOMIC DNA]</scope>
    <source>
        <strain evidence="6 7">CBS 291.85</strain>
    </source>
</reference>
<feature type="region of interest" description="Disordered" evidence="4">
    <location>
        <begin position="13"/>
        <end position="106"/>
    </location>
</feature>
<name>A0A8H5FTP6_9AGAR</name>
<comment type="caution">
    <text evidence="6">The sequence shown here is derived from an EMBL/GenBank/DDBJ whole genome shotgun (WGS) entry which is preliminary data.</text>
</comment>
<keyword evidence="7" id="KW-1185">Reference proteome</keyword>
<evidence type="ECO:0000259" key="5">
    <source>
        <dbReference type="Pfam" id="PF07989"/>
    </source>
</evidence>
<feature type="region of interest" description="Disordered" evidence="4">
    <location>
        <begin position="125"/>
        <end position="157"/>
    </location>
</feature>
<feature type="compositionally biased region" description="Low complexity" evidence="4">
    <location>
        <begin position="32"/>
        <end position="49"/>
    </location>
</feature>
<dbReference type="EMBL" id="JAACJM010000086">
    <property type="protein sequence ID" value="KAF5348402.1"/>
    <property type="molecule type" value="Genomic_DNA"/>
</dbReference>
<organism evidence="6 7">
    <name type="scientific">Tetrapyrgos nigripes</name>
    <dbReference type="NCBI Taxonomy" id="182062"/>
    <lineage>
        <taxon>Eukaryota</taxon>
        <taxon>Fungi</taxon>
        <taxon>Dikarya</taxon>
        <taxon>Basidiomycota</taxon>
        <taxon>Agaricomycotina</taxon>
        <taxon>Agaricomycetes</taxon>
        <taxon>Agaricomycetidae</taxon>
        <taxon>Agaricales</taxon>
        <taxon>Marasmiineae</taxon>
        <taxon>Marasmiaceae</taxon>
        <taxon>Tetrapyrgos</taxon>
    </lineage>
</organism>
<keyword evidence="3" id="KW-0175">Coiled coil</keyword>
<gene>
    <name evidence="6" type="ORF">D9758_010890</name>
</gene>
<dbReference type="AlphaFoldDB" id="A0A8H5FTP6"/>
<proteinExistence type="predicted"/>
<comment type="subcellular location">
    <subcellularLocation>
        <location evidence="1">Cytoplasm</location>
    </subcellularLocation>
</comment>
<evidence type="ECO:0000256" key="1">
    <source>
        <dbReference type="ARBA" id="ARBA00004496"/>
    </source>
</evidence>
<evidence type="ECO:0000313" key="7">
    <source>
        <dbReference type="Proteomes" id="UP000559256"/>
    </source>
</evidence>
<evidence type="ECO:0000256" key="4">
    <source>
        <dbReference type="SAM" id="MobiDB-lite"/>
    </source>
</evidence>
<feature type="coiled-coil region" evidence="3">
    <location>
        <begin position="160"/>
        <end position="187"/>
    </location>
</feature>
<dbReference type="InterPro" id="IPR012943">
    <property type="entry name" value="Cnn_1N"/>
</dbReference>
<protein>
    <recommendedName>
        <fullName evidence="5">Centrosomin N-terminal motif 1 domain-containing protein</fullName>
    </recommendedName>
</protein>
<dbReference type="Gene3D" id="1.10.287.1490">
    <property type="match status" value="3"/>
</dbReference>
<evidence type="ECO:0000313" key="6">
    <source>
        <dbReference type="EMBL" id="KAF5348402.1"/>
    </source>
</evidence>
<dbReference type="Pfam" id="PF24622">
    <property type="entry name" value="TMP_4"/>
    <property type="match status" value="1"/>
</dbReference>
<feature type="coiled-coil region" evidence="3">
    <location>
        <begin position="935"/>
        <end position="1068"/>
    </location>
</feature>
<feature type="compositionally biased region" description="Acidic residues" evidence="4">
    <location>
        <begin position="92"/>
        <end position="102"/>
    </location>
</feature>